<dbReference type="InterPro" id="IPR018484">
    <property type="entry name" value="FGGY_N"/>
</dbReference>
<evidence type="ECO:0000256" key="2">
    <source>
        <dbReference type="ARBA" id="ARBA00022679"/>
    </source>
</evidence>
<evidence type="ECO:0000256" key="5">
    <source>
        <dbReference type="ARBA" id="ARBA00022840"/>
    </source>
</evidence>
<comment type="similarity">
    <text evidence="1">Belongs to the FGGY kinase family.</text>
</comment>
<dbReference type="AlphaFoldDB" id="A0A2A9F368"/>
<dbReference type="GO" id="GO:0019563">
    <property type="term" value="P:glycerol catabolic process"/>
    <property type="evidence" value="ECO:0007669"/>
    <property type="project" value="TreeGrafter"/>
</dbReference>
<keyword evidence="2" id="KW-0808">Transferase</keyword>
<protein>
    <recommendedName>
        <fullName evidence="6">ATP:glycerol 3-phosphotransferase</fullName>
    </recommendedName>
</protein>
<dbReference type="SUPFAM" id="SSF53067">
    <property type="entry name" value="Actin-like ATPase domain"/>
    <property type="match status" value="2"/>
</dbReference>
<dbReference type="NCBIfam" id="NF000756">
    <property type="entry name" value="PRK00047.1"/>
    <property type="match status" value="1"/>
</dbReference>
<keyword evidence="3" id="KW-0547">Nucleotide-binding</keyword>
<evidence type="ECO:0000256" key="4">
    <source>
        <dbReference type="ARBA" id="ARBA00022777"/>
    </source>
</evidence>
<dbReference type="PIRSF" id="PIRSF000538">
    <property type="entry name" value="GlpK"/>
    <property type="match status" value="1"/>
</dbReference>
<sequence length="510" mass="54616">MTRYVLAIDEGSSSARAVLVDLDGRVVAEARNELQLLMPHPGWVELDPLAVWDAVHRSVLAVMDRTGATVRDLVAVGVTTHRETVVVWDRTSGQPVHNAIMWSSKQTDGIVQRWSSQGLDEAFRTRTGLRNDSFFTAAKLAWLMENVPGARQRAERGELAAGTIDSWILWNLTGGQVHLTDHSEASRTALFNLANLEWDEELCRACGIPTELLAPARPSDSHFGEAAAAVFGGRGAGVPITAVLGDQQAGMIGQAGFGAGTAKNTYGTTGVLSANCGSQPVLIDGLTSSVLWTLNGQTAYQAEGVAFHSGQTVQWLRDKLRLFGPGDDVEAIARSVPDSGGVYLVPAFAGMCAPWWARNARGSVVGLTLETSAEHVVRAGLEALAYQTRDIVDAFVAGGMNVSELKVDGGAARNNLMCQFQADILGIPVVRPVELERTALGIAYVAGAGVGVWKIPDDVEAGWSVDRVFEPQMPVDRREELYVGWLEAISTVGAQQKTSQTLEETHHGLG</sequence>
<organism evidence="9 10">
    <name type="scientific">Georgenia soli</name>
    <dbReference type="NCBI Taxonomy" id="638953"/>
    <lineage>
        <taxon>Bacteria</taxon>
        <taxon>Bacillati</taxon>
        <taxon>Actinomycetota</taxon>
        <taxon>Actinomycetes</taxon>
        <taxon>Micrococcales</taxon>
        <taxon>Bogoriellaceae</taxon>
        <taxon>Georgenia</taxon>
    </lineage>
</organism>
<dbReference type="EMBL" id="PDJI01000003">
    <property type="protein sequence ID" value="PFG44895.1"/>
    <property type="molecule type" value="Genomic_DNA"/>
</dbReference>
<comment type="caution">
    <text evidence="9">The sequence shown here is derived from an EMBL/GenBank/DDBJ whole genome shotgun (WGS) entry which is preliminary data.</text>
</comment>
<dbReference type="PROSITE" id="PS00933">
    <property type="entry name" value="FGGY_KINASES_1"/>
    <property type="match status" value="1"/>
</dbReference>
<dbReference type="InterPro" id="IPR018485">
    <property type="entry name" value="FGGY_C"/>
</dbReference>
<dbReference type="Proteomes" id="UP000222106">
    <property type="component" value="Unassembled WGS sequence"/>
</dbReference>
<name>A0A2A9F368_9MICO</name>
<dbReference type="Gene3D" id="3.30.420.40">
    <property type="match status" value="2"/>
</dbReference>
<dbReference type="Pfam" id="PF02782">
    <property type="entry name" value="FGGY_C"/>
    <property type="match status" value="1"/>
</dbReference>
<evidence type="ECO:0000256" key="6">
    <source>
        <dbReference type="ARBA" id="ARBA00043149"/>
    </source>
</evidence>
<accession>A0A2A9F368</accession>
<feature type="domain" description="Carbohydrate kinase FGGY C-terminal" evidence="8">
    <location>
        <begin position="263"/>
        <end position="448"/>
    </location>
</feature>
<keyword evidence="4 9" id="KW-0418">Kinase</keyword>
<dbReference type="GO" id="GO:0005524">
    <property type="term" value="F:ATP binding"/>
    <property type="evidence" value="ECO:0007669"/>
    <property type="project" value="UniProtKB-KW"/>
</dbReference>
<dbReference type="InterPro" id="IPR043129">
    <property type="entry name" value="ATPase_NBD"/>
</dbReference>
<dbReference type="PANTHER" id="PTHR10196">
    <property type="entry name" value="SUGAR KINASE"/>
    <property type="match status" value="1"/>
</dbReference>
<dbReference type="RefSeq" id="WP_098482115.1">
    <property type="nucleotide sequence ID" value="NZ_PDJI01000003.1"/>
</dbReference>
<keyword evidence="5" id="KW-0067">ATP-binding</keyword>
<evidence type="ECO:0000313" key="10">
    <source>
        <dbReference type="Proteomes" id="UP000222106"/>
    </source>
</evidence>
<keyword evidence="10" id="KW-1185">Reference proteome</keyword>
<dbReference type="OrthoDB" id="9805576at2"/>
<evidence type="ECO:0000256" key="1">
    <source>
        <dbReference type="ARBA" id="ARBA00009156"/>
    </source>
</evidence>
<evidence type="ECO:0000259" key="7">
    <source>
        <dbReference type="Pfam" id="PF00370"/>
    </source>
</evidence>
<dbReference type="GO" id="GO:0005829">
    <property type="term" value="C:cytosol"/>
    <property type="evidence" value="ECO:0007669"/>
    <property type="project" value="TreeGrafter"/>
</dbReference>
<reference evidence="9 10" key="1">
    <citation type="submission" date="2017-10" db="EMBL/GenBank/DDBJ databases">
        <title>Sequencing the genomes of 1000 actinobacteria strains.</title>
        <authorList>
            <person name="Klenk H.-P."/>
        </authorList>
    </citation>
    <scope>NUCLEOTIDE SEQUENCE [LARGE SCALE GENOMIC DNA]</scope>
    <source>
        <strain evidence="9 10">DSM 21838</strain>
    </source>
</reference>
<dbReference type="PANTHER" id="PTHR10196:SF69">
    <property type="entry name" value="GLYCEROL KINASE"/>
    <property type="match status" value="1"/>
</dbReference>
<gene>
    <name evidence="9" type="ORF">ATJ97_0168</name>
</gene>
<evidence type="ECO:0000259" key="8">
    <source>
        <dbReference type="Pfam" id="PF02782"/>
    </source>
</evidence>
<evidence type="ECO:0000313" key="9">
    <source>
        <dbReference type="EMBL" id="PFG44895.1"/>
    </source>
</evidence>
<proteinExistence type="inferred from homology"/>
<feature type="domain" description="Carbohydrate kinase FGGY N-terminal" evidence="7">
    <location>
        <begin position="4"/>
        <end position="253"/>
    </location>
</feature>
<dbReference type="InterPro" id="IPR018483">
    <property type="entry name" value="Carb_kinase_FGGY_CS"/>
</dbReference>
<dbReference type="GO" id="GO:0004370">
    <property type="term" value="F:glycerol kinase activity"/>
    <property type="evidence" value="ECO:0007669"/>
    <property type="project" value="TreeGrafter"/>
</dbReference>
<evidence type="ECO:0000256" key="3">
    <source>
        <dbReference type="ARBA" id="ARBA00022741"/>
    </source>
</evidence>
<dbReference type="InterPro" id="IPR000577">
    <property type="entry name" value="Carb_kinase_FGGY"/>
</dbReference>
<dbReference type="CDD" id="cd07769">
    <property type="entry name" value="ASKHA_NBD_FGGY_GK"/>
    <property type="match status" value="1"/>
</dbReference>
<dbReference type="Pfam" id="PF00370">
    <property type="entry name" value="FGGY_N"/>
    <property type="match status" value="1"/>
</dbReference>